<feature type="region of interest" description="Disordered" evidence="1">
    <location>
        <begin position="556"/>
        <end position="607"/>
    </location>
</feature>
<dbReference type="Proteomes" id="UP000315522">
    <property type="component" value="Unassembled WGS sequence"/>
</dbReference>
<dbReference type="Pfam" id="PF25545">
    <property type="entry name" value="DUF7924"/>
    <property type="match status" value="1"/>
</dbReference>
<comment type="caution">
    <text evidence="3">The sequence shown here is derived from an EMBL/GenBank/DDBJ whole genome shotgun (WGS) entry which is preliminary data.</text>
</comment>
<feature type="compositionally biased region" description="Basic residues" evidence="1">
    <location>
        <begin position="595"/>
        <end position="607"/>
    </location>
</feature>
<dbReference type="PANTHER" id="PTHR42470">
    <property type="entry name" value="VAST DOMAIN-CONTAINING PROTEIN"/>
    <property type="match status" value="1"/>
</dbReference>
<accession>A0A559M5C3</accession>
<proteinExistence type="predicted"/>
<feature type="compositionally biased region" description="Basic and acidic residues" evidence="1">
    <location>
        <begin position="44"/>
        <end position="60"/>
    </location>
</feature>
<evidence type="ECO:0000259" key="2">
    <source>
        <dbReference type="Pfam" id="PF25545"/>
    </source>
</evidence>
<sequence length="607" mass="68501">MAARSKPLAAQQKLPMPSSEDKAHPRNRKHLTRPRTSRVVKTSAIEKESATQTDNKRQEASEPVVEGNSLRRNLRPRTGNRNQTNTSSAQKAATRKRSRTLEAEQAADLRQSKRPRKLVQQPLPVQQAGGRKRRLNISESGATGASRKRARHNPDKAAADSSAEQEEADNVDSQKDPILYWTKTGHWPKGYSEQSDNDMSHLLARQKSSGSLRRKKSAMVSVDPASTTAPTSVAPSSTTPSDQKPREVKSAPYQDPRYKLLLATKGSFMEESDLDIIQQSKKSYLNLLDAKQTVPNKSLFRDDLFKRTCQNIQDRNETRVIRDISLLIVPSAETLTTYGARHLKILIESTNEGWNNSLPLTGTRPQPDFSVGFKREAFTKEQLDKLAPFIGNFISGDQSYFMATYYMYFPFLTCEVKCGAAALDIADRQNAHSMTLAVRATVELFRLIGREMELHREILAFSISHDHRSVRIYGHYPVINGKDTKYYRHPIREFSFTELDGREKWTAYKFTKNVYDVWMPSHFKRLCSAIDQIPADLDFSVLQLSQSFGLSEDLQRYNLSGSSHPDSQSQENNQQSTSGDARDSTPNTSFTGRGGSKRPRKRLAKGE</sequence>
<feature type="compositionally biased region" description="Polar residues" evidence="1">
    <location>
        <begin position="79"/>
        <end position="91"/>
    </location>
</feature>
<evidence type="ECO:0000313" key="3">
    <source>
        <dbReference type="EMBL" id="TVY88158.1"/>
    </source>
</evidence>
<keyword evidence="4" id="KW-1185">Reference proteome</keyword>
<feature type="domain" description="DUF7924" evidence="2">
    <location>
        <begin position="305"/>
        <end position="530"/>
    </location>
</feature>
<dbReference type="AlphaFoldDB" id="A0A559M5C3"/>
<feature type="compositionally biased region" description="Polar residues" evidence="1">
    <location>
        <begin position="557"/>
        <end position="566"/>
    </location>
</feature>
<dbReference type="EMBL" id="QGML01001900">
    <property type="protein sequence ID" value="TVY88158.1"/>
    <property type="molecule type" value="Genomic_DNA"/>
</dbReference>
<feature type="region of interest" description="Disordered" evidence="1">
    <location>
        <begin position="207"/>
        <end position="253"/>
    </location>
</feature>
<protein>
    <recommendedName>
        <fullName evidence="2">DUF7924 domain-containing protein</fullName>
    </recommendedName>
</protein>
<evidence type="ECO:0000256" key="1">
    <source>
        <dbReference type="SAM" id="MobiDB-lite"/>
    </source>
</evidence>
<evidence type="ECO:0000313" key="4">
    <source>
        <dbReference type="Proteomes" id="UP000315522"/>
    </source>
</evidence>
<feature type="region of interest" description="Disordered" evidence="1">
    <location>
        <begin position="1"/>
        <end position="177"/>
    </location>
</feature>
<feature type="compositionally biased region" description="Basic residues" evidence="1">
    <location>
        <begin position="25"/>
        <end position="38"/>
    </location>
</feature>
<organism evidence="3 4">
    <name type="scientific">Lachnellula willkommii</name>
    <dbReference type="NCBI Taxonomy" id="215461"/>
    <lineage>
        <taxon>Eukaryota</taxon>
        <taxon>Fungi</taxon>
        <taxon>Dikarya</taxon>
        <taxon>Ascomycota</taxon>
        <taxon>Pezizomycotina</taxon>
        <taxon>Leotiomycetes</taxon>
        <taxon>Helotiales</taxon>
        <taxon>Lachnaceae</taxon>
        <taxon>Lachnellula</taxon>
    </lineage>
</organism>
<feature type="compositionally biased region" description="Low complexity" evidence="1">
    <location>
        <begin position="224"/>
        <end position="241"/>
    </location>
</feature>
<feature type="compositionally biased region" description="Low complexity" evidence="1">
    <location>
        <begin position="567"/>
        <end position="578"/>
    </location>
</feature>
<dbReference type="PANTHER" id="PTHR42470:SF2">
    <property type="match status" value="1"/>
</dbReference>
<reference evidence="3 4" key="1">
    <citation type="submission" date="2018-05" db="EMBL/GenBank/DDBJ databases">
        <title>Genome sequencing and assembly of the regulated plant pathogen Lachnellula willkommii and related sister species for the development of diagnostic species identification markers.</title>
        <authorList>
            <person name="Giroux E."/>
            <person name="Bilodeau G."/>
        </authorList>
    </citation>
    <scope>NUCLEOTIDE SEQUENCE [LARGE SCALE GENOMIC DNA]</scope>
    <source>
        <strain evidence="3 4">CBS 172.35</strain>
    </source>
</reference>
<gene>
    <name evidence="3" type="ORF">LAWI1_G007970</name>
</gene>
<name>A0A559M5C3_9HELO</name>
<dbReference type="InterPro" id="IPR057684">
    <property type="entry name" value="DUF7924"/>
</dbReference>